<organism evidence="1 2">
    <name type="scientific">Mangrovicoccus algicola</name>
    <dbReference type="NCBI Taxonomy" id="2771008"/>
    <lineage>
        <taxon>Bacteria</taxon>
        <taxon>Pseudomonadati</taxon>
        <taxon>Pseudomonadota</taxon>
        <taxon>Alphaproteobacteria</taxon>
        <taxon>Rhodobacterales</taxon>
        <taxon>Paracoccaceae</taxon>
        <taxon>Mangrovicoccus</taxon>
    </lineage>
</organism>
<accession>A0A8J6YWD2</accession>
<keyword evidence="2" id="KW-1185">Reference proteome</keyword>
<dbReference type="RefSeq" id="WP_193180084.1">
    <property type="nucleotide sequence ID" value="NZ_JACVXA010000009.1"/>
</dbReference>
<name>A0A8J6YWD2_9RHOB</name>
<reference evidence="1" key="1">
    <citation type="submission" date="2020-09" db="EMBL/GenBank/DDBJ databases">
        <title>A novel bacterium of genus Mangrovicoccus, isolated from South China Sea.</title>
        <authorList>
            <person name="Huang H."/>
            <person name="Mo K."/>
            <person name="Hu Y."/>
        </authorList>
    </citation>
    <scope>NUCLEOTIDE SEQUENCE</scope>
    <source>
        <strain evidence="1">HB182678</strain>
    </source>
</reference>
<dbReference type="EMBL" id="JACVXA010000009">
    <property type="protein sequence ID" value="MBE3637459.1"/>
    <property type="molecule type" value="Genomic_DNA"/>
</dbReference>
<evidence type="ECO:0000313" key="1">
    <source>
        <dbReference type="EMBL" id="MBE3637459.1"/>
    </source>
</evidence>
<proteinExistence type="predicted"/>
<gene>
    <name evidence="1" type="ORF">ICN82_04485</name>
</gene>
<sequence length="252" mass="26750">MPITTRSVTVTVNRPSGVLEGTRFRFILRGLGLTGDGNLVTNAPDYDEQVSDAAGLISVELWPNDQGTAPSWYEVQEFRTRSTGRQSWETIGAMLVPSSGADTIDLLLLEQLPPNTEPHTVLTTAQYDALVAEMLRKEDITSGSNANGSWQLFEDGTLVCTKAVTIADPVAAGNGEYGTPWRSLPVSGSWAMPFAAPPVLSFAVIDAADLAYDVSMTAVTASGYTGMRSVRRTSNGVASTPVVHITARGIGA</sequence>
<comment type="caution">
    <text evidence="1">The sequence shown here is derived from an EMBL/GenBank/DDBJ whole genome shotgun (WGS) entry which is preliminary data.</text>
</comment>
<protein>
    <submittedName>
        <fullName evidence="1">Uncharacterized protein</fullName>
    </submittedName>
</protein>
<dbReference type="AlphaFoldDB" id="A0A8J6YWD2"/>
<evidence type="ECO:0000313" key="2">
    <source>
        <dbReference type="Proteomes" id="UP000609121"/>
    </source>
</evidence>
<dbReference type="Proteomes" id="UP000609121">
    <property type="component" value="Unassembled WGS sequence"/>
</dbReference>